<dbReference type="Proteomes" id="UP000462055">
    <property type="component" value="Unassembled WGS sequence"/>
</dbReference>
<evidence type="ECO:0000256" key="1">
    <source>
        <dbReference type="ARBA" id="ARBA00007362"/>
    </source>
</evidence>
<gene>
    <name evidence="4" type="ORF">F8568_012790</name>
</gene>
<dbReference type="AlphaFoldDB" id="A0A6I4M643"/>
<reference evidence="4" key="1">
    <citation type="submission" date="2019-12" db="EMBL/GenBank/DDBJ databases">
        <title>Actinomadura physcomitrii sp. nov., a novel actinomycete isolated from moss [Physcomitrium sphaericum (Ludw) Fuernr].</title>
        <authorList>
            <person name="Zhuang X."/>
        </authorList>
    </citation>
    <scope>NUCLEOTIDE SEQUENCE [LARGE SCALE GENOMIC DNA]</scope>
    <source>
        <strain evidence="4">LD22</strain>
    </source>
</reference>
<feature type="domain" description="EamA" evidence="3">
    <location>
        <begin position="28"/>
        <end position="117"/>
    </location>
</feature>
<organism evidence="4 5">
    <name type="scientific">Actinomadura physcomitrii</name>
    <dbReference type="NCBI Taxonomy" id="2650748"/>
    <lineage>
        <taxon>Bacteria</taxon>
        <taxon>Bacillati</taxon>
        <taxon>Actinomycetota</taxon>
        <taxon>Actinomycetes</taxon>
        <taxon>Streptosporangiales</taxon>
        <taxon>Thermomonosporaceae</taxon>
        <taxon>Actinomadura</taxon>
    </lineage>
</organism>
<evidence type="ECO:0000313" key="5">
    <source>
        <dbReference type="Proteomes" id="UP000462055"/>
    </source>
</evidence>
<dbReference type="GO" id="GO:0016020">
    <property type="term" value="C:membrane"/>
    <property type="evidence" value="ECO:0007669"/>
    <property type="project" value="InterPro"/>
</dbReference>
<dbReference type="InterPro" id="IPR037185">
    <property type="entry name" value="EmrE-like"/>
</dbReference>
<dbReference type="Pfam" id="PF00892">
    <property type="entry name" value="EamA"/>
    <property type="match status" value="1"/>
</dbReference>
<feature type="transmembrane region" description="Helical" evidence="2">
    <location>
        <begin position="125"/>
        <end position="143"/>
    </location>
</feature>
<keyword evidence="5" id="KW-1185">Reference proteome</keyword>
<dbReference type="InterPro" id="IPR000620">
    <property type="entry name" value="EamA_dom"/>
</dbReference>
<feature type="transmembrane region" description="Helical" evidence="2">
    <location>
        <begin position="90"/>
        <end position="113"/>
    </location>
</feature>
<keyword evidence="2" id="KW-0812">Transmembrane</keyword>
<evidence type="ECO:0000259" key="3">
    <source>
        <dbReference type="Pfam" id="PF00892"/>
    </source>
</evidence>
<evidence type="ECO:0000313" key="4">
    <source>
        <dbReference type="EMBL" id="MWA01243.1"/>
    </source>
</evidence>
<keyword evidence="2" id="KW-0472">Membrane</keyword>
<protein>
    <submittedName>
        <fullName evidence="4">EamA family transporter</fullName>
    </submittedName>
</protein>
<evidence type="ECO:0000256" key="2">
    <source>
        <dbReference type="SAM" id="Phobius"/>
    </source>
</evidence>
<name>A0A6I4M643_9ACTN</name>
<feature type="transmembrane region" description="Helical" evidence="2">
    <location>
        <begin position="44"/>
        <end position="69"/>
    </location>
</feature>
<feature type="transmembrane region" description="Helical" evidence="2">
    <location>
        <begin position="21"/>
        <end position="38"/>
    </location>
</feature>
<comment type="caution">
    <text evidence="4">The sequence shown here is derived from an EMBL/GenBank/DDBJ whole genome shotgun (WGS) entry which is preliminary data.</text>
</comment>
<sequence>MRTSRASRRACAPANQAGPRALGGAADILLAASLWGTTGTARTFAPGASSVSVAAARIVIGGLLLLALAAATRRDGLRRLLRGRSRLGPLAVGAVAIAVYQVAFFAAVSRTGVAVGTVEHLGGTARAGLALLAAGLAVLVVPVRRARKRRPRGHQLV</sequence>
<comment type="similarity">
    <text evidence="1">Belongs to the EamA transporter family.</text>
</comment>
<keyword evidence="2" id="KW-1133">Transmembrane helix</keyword>
<dbReference type="SUPFAM" id="SSF103481">
    <property type="entry name" value="Multidrug resistance efflux transporter EmrE"/>
    <property type="match status" value="1"/>
</dbReference>
<dbReference type="EMBL" id="WBMS02000008">
    <property type="protein sequence ID" value="MWA01243.1"/>
    <property type="molecule type" value="Genomic_DNA"/>
</dbReference>
<proteinExistence type="inferred from homology"/>
<accession>A0A6I4M643</accession>